<evidence type="ECO:0000256" key="5">
    <source>
        <dbReference type="ARBA" id="ARBA00022803"/>
    </source>
</evidence>
<dbReference type="Gene3D" id="2.60.40.790">
    <property type="match status" value="1"/>
</dbReference>
<dbReference type="GO" id="GO:0007399">
    <property type="term" value="P:nervous system development"/>
    <property type="evidence" value="ECO:0007669"/>
    <property type="project" value="UniProtKB-KW"/>
</dbReference>
<keyword evidence="6" id="KW-0524">Neurogenesis</keyword>
<keyword evidence="8" id="KW-0966">Cell projection</keyword>
<feature type="coiled-coil region" evidence="11">
    <location>
        <begin position="93"/>
        <end position="141"/>
    </location>
</feature>
<keyword evidence="7" id="KW-0539">Nucleus</keyword>
<dbReference type="InterPro" id="IPR037894">
    <property type="entry name" value="CS_DYX1C1"/>
</dbReference>
<dbReference type="GO" id="GO:0120293">
    <property type="term" value="C:dynein axonemal particle"/>
    <property type="evidence" value="ECO:0007669"/>
    <property type="project" value="UniProtKB-SubCell"/>
</dbReference>
<dbReference type="EMBL" id="JANEYG010000016">
    <property type="protein sequence ID" value="KAJ8919689.1"/>
    <property type="molecule type" value="Genomic_DNA"/>
</dbReference>
<evidence type="ECO:0000256" key="11">
    <source>
        <dbReference type="SAM" id="Coils"/>
    </source>
</evidence>
<dbReference type="InterPro" id="IPR007052">
    <property type="entry name" value="CS_dom"/>
</dbReference>
<dbReference type="SMART" id="SM00028">
    <property type="entry name" value="TPR"/>
    <property type="match status" value="3"/>
</dbReference>
<comment type="subcellular location">
    <subcellularLocation>
        <location evidence="2">Cell projection</location>
        <location evidence="2">Neuron projection</location>
    </subcellularLocation>
    <subcellularLocation>
        <location evidence="9">Dynein axonemal particle</location>
    </subcellularLocation>
    <subcellularLocation>
        <location evidence="1">Nucleus</location>
    </subcellularLocation>
</comment>
<evidence type="ECO:0000256" key="1">
    <source>
        <dbReference type="ARBA" id="ARBA00004123"/>
    </source>
</evidence>
<dbReference type="InterPro" id="IPR052004">
    <property type="entry name" value="Dynein_assembly_factor_4"/>
</dbReference>
<keyword evidence="14" id="KW-1185">Reference proteome</keyword>
<evidence type="ECO:0000256" key="4">
    <source>
        <dbReference type="ARBA" id="ARBA00022737"/>
    </source>
</evidence>
<dbReference type="Proteomes" id="UP001159042">
    <property type="component" value="Unassembled WGS sequence"/>
</dbReference>
<evidence type="ECO:0000256" key="2">
    <source>
        <dbReference type="ARBA" id="ARBA00004487"/>
    </source>
</evidence>
<dbReference type="InterPro" id="IPR011990">
    <property type="entry name" value="TPR-like_helical_dom_sf"/>
</dbReference>
<evidence type="ECO:0000256" key="9">
    <source>
        <dbReference type="ARBA" id="ARBA00024190"/>
    </source>
</evidence>
<comment type="caution">
    <text evidence="13">The sequence shown here is derived from an EMBL/GenBank/DDBJ whole genome shotgun (WGS) entry which is preliminary data.</text>
</comment>
<evidence type="ECO:0000256" key="10">
    <source>
        <dbReference type="ARBA" id="ARBA00024430"/>
    </source>
</evidence>
<protein>
    <recommendedName>
        <fullName evidence="10">Dynein axonemal assembly factor 4</fullName>
    </recommendedName>
</protein>
<dbReference type="Gene3D" id="1.25.40.10">
    <property type="entry name" value="Tetratricopeptide repeat domain"/>
    <property type="match status" value="1"/>
</dbReference>
<dbReference type="GO" id="GO:0036159">
    <property type="term" value="P:inner dynein arm assembly"/>
    <property type="evidence" value="ECO:0007669"/>
    <property type="project" value="TreeGrafter"/>
</dbReference>
<dbReference type="CDD" id="cd06469">
    <property type="entry name" value="p23_DYX1C1_like"/>
    <property type="match status" value="1"/>
</dbReference>
<dbReference type="InterPro" id="IPR019734">
    <property type="entry name" value="TPR_rpt"/>
</dbReference>
<dbReference type="GO" id="GO:0043005">
    <property type="term" value="C:neuron projection"/>
    <property type="evidence" value="ECO:0007669"/>
    <property type="project" value="UniProtKB-SubCell"/>
</dbReference>
<dbReference type="PANTHER" id="PTHR46492">
    <property type="entry name" value="DYNEIN ASSEMBLY FACTOR 4, AXONEMAL"/>
    <property type="match status" value="1"/>
</dbReference>
<gene>
    <name evidence="13" type="ORF">NQ315_006217</name>
</gene>
<evidence type="ECO:0000256" key="8">
    <source>
        <dbReference type="ARBA" id="ARBA00023273"/>
    </source>
</evidence>
<dbReference type="PROSITE" id="PS51203">
    <property type="entry name" value="CS"/>
    <property type="match status" value="1"/>
</dbReference>
<dbReference type="AlphaFoldDB" id="A0AAV8VZD3"/>
<evidence type="ECO:0000256" key="6">
    <source>
        <dbReference type="ARBA" id="ARBA00022902"/>
    </source>
</evidence>
<evidence type="ECO:0000313" key="13">
    <source>
        <dbReference type="EMBL" id="KAJ8919689.1"/>
    </source>
</evidence>
<accession>A0AAV8VZD3</accession>
<dbReference type="GO" id="GO:0005634">
    <property type="term" value="C:nucleus"/>
    <property type="evidence" value="ECO:0007669"/>
    <property type="project" value="UniProtKB-SubCell"/>
</dbReference>
<evidence type="ECO:0000313" key="14">
    <source>
        <dbReference type="Proteomes" id="UP001159042"/>
    </source>
</evidence>
<dbReference type="GO" id="GO:0003341">
    <property type="term" value="P:cilium movement"/>
    <property type="evidence" value="ECO:0007669"/>
    <property type="project" value="InterPro"/>
</dbReference>
<dbReference type="Pfam" id="PF04969">
    <property type="entry name" value="CS"/>
    <property type="match status" value="1"/>
</dbReference>
<organism evidence="13 14">
    <name type="scientific">Exocentrus adspersus</name>
    <dbReference type="NCBI Taxonomy" id="1586481"/>
    <lineage>
        <taxon>Eukaryota</taxon>
        <taxon>Metazoa</taxon>
        <taxon>Ecdysozoa</taxon>
        <taxon>Arthropoda</taxon>
        <taxon>Hexapoda</taxon>
        <taxon>Insecta</taxon>
        <taxon>Pterygota</taxon>
        <taxon>Neoptera</taxon>
        <taxon>Endopterygota</taxon>
        <taxon>Coleoptera</taxon>
        <taxon>Polyphaga</taxon>
        <taxon>Cucujiformia</taxon>
        <taxon>Chrysomeloidea</taxon>
        <taxon>Cerambycidae</taxon>
        <taxon>Lamiinae</taxon>
        <taxon>Acanthocinini</taxon>
        <taxon>Exocentrus</taxon>
    </lineage>
</organism>
<evidence type="ECO:0000259" key="12">
    <source>
        <dbReference type="PROSITE" id="PS51203"/>
    </source>
</evidence>
<dbReference type="SUPFAM" id="SSF49764">
    <property type="entry name" value="HSP20-like chaperones"/>
    <property type="match status" value="1"/>
</dbReference>
<dbReference type="SUPFAM" id="SSF48452">
    <property type="entry name" value="TPR-like"/>
    <property type="match status" value="1"/>
</dbReference>
<proteinExistence type="predicted"/>
<keyword evidence="4" id="KW-0677">Repeat</keyword>
<evidence type="ECO:0000256" key="3">
    <source>
        <dbReference type="ARBA" id="ARBA00022490"/>
    </source>
</evidence>
<dbReference type="GO" id="GO:0036158">
    <property type="term" value="P:outer dynein arm assembly"/>
    <property type="evidence" value="ECO:0007669"/>
    <property type="project" value="TreeGrafter"/>
</dbReference>
<name>A0AAV8VZD3_9CUCU</name>
<keyword evidence="3" id="KW-0963">Cytoplasm</keyword>
<feature type="domain" description="CS" evidence="12">
    <location>
        <begin position="3"/>
        <end position="87"/>
    </location>
</feature>
<dbReference type="PANTHER" id="PTHR46492:SF1">
    <property type="entry name" value="DYNEIN AXONEMAL ASSEMBLY FACTOR 4"/>
    <property type="match status" value="1"/>
</dbReference>
<keyword evidence="5" id="KW-0802">TPR repeat</keyword>
<keyword evidence="11" id="KW-0175">Coiled coil</keyword>
<dbReference type="InterPro" id="IPR008978">
    <property type="entry name" value="HSP20-like_chaperone"/>
</dbReference>
<sequence length="386" mass="44560">MPIVIKDYDWKQTKQDLSVHIPLKVLCEQKADIFTSKRYLKVKYEQYFFELILLHSIDVSKSQCKLTDDNVIFELRKEEEQTWHSLEPDIPKKEKLELKKRLLDEAYSRIQEQDKEKINKKAELKRVAVREQIELDTIQRDRIEEVKTEEKTNALGDVNQWSAEIATNTRIDSPKKQHNINSKNKISTHAANKILIKPTIEAILPSPRAVKTLEIEFTPREFPTPSRESQLDEENEWLSKQAEARRSAGFISEDVRPEERNPQFLKAKGDEFLRNKNYLGAISAYSFGIKICPKFVDLHIARSEAHFLVGNFNKAVQDCSSALDLLKPAVSLNLNERALCVGRRGEALCKLGFIKQGVEELKISLQLKPSPYFTTVLETIRNENAV</sequence>
<evidence type="ECO:0000256" key="7">
    <source>
        <dbReference type="ARBA" id="ARBA00023242"/>
    </source>
</evidence>
<reference evidence="13 14" key="1">
    <citation type="journal article" date="2023" name="Insect Mol. Biol.">
        <title>Genome sequencing provides insights into the evolution of gene families encoding plant cell wall-degrading enzymes in longhorned beetles.</title>
        <authorList>
            <person name="Shin N.R."/>
            <person name="Okamura Y."/>
            <person name="Kirsch R."/>
            <person name="Pauchet Y."/>
        </authorList>
    </citation>
    <scope>NUCLEOTIDE SEQUENCE [LARGE SCALE GENOMIC DNA]</scope>
    <source>
        <strain evidence="13">EAD_L_NR</strain>
    </source>
</reference>